<dbReference type="Proteomes" id="UP000432015">
    <property type="component" value="Unassembled WGS sequence"/>
</dbReference>
<evidence type="ECO:0000256" key="5">
    <source>
        <dbReference type="SAM" id="MobiDB-lite"/>
    </source>
</evidence>
<organism evidence="8 9">
    <name type="scientific">Actinomadura litoris</name>
    <dbReference type="NCBI Taxonomy" id="2678616"/>
    <lineage>
        <taxon>Bacteria</taxon>
        <taxon>Bacillati</taxon>
        <taxon>Actinomycetota</taxon>
        <taxon>Actinomycetes</taxon>
        <taxon>Streptosporangiales</taxon>
        <taxon>Thermomonosporaceae</taxon>
        <taxon>Actinomadura</taxon>
    </lineage>
</organism>
<feature type="transmembrane region" description="Helical" evidence="6">
    <location>
        <begin position="417"/>
        <end position="441"/>
    </location>
</feature>
<dbReference type="PRINTS" id="PR01036">
    <property type="entry name" value="TCRTETB"/>
</dbReference>
<keyword evidence="2 6" id="KW-0812">Transmembrane</keyword>
<feature type="transmembrane region" description="Helical" evidence="6">
    <location>
        <begin position="93"/>
        <end position="112"/>
    </location>
</feature>
<feature type="transmembrane region" description="Helical" evidence="6">
    <location>
        <begin position="61"/>
        <end position="81"/>
    </location>
</feature>
<dbReference type="PANTHER" id="PTHR42718">
    <property type="entry name" value="MAJOR FACILITATOR SUPERFAMILY MULTIDRUG TRANSPORTER MFSC"/>
    <property type="match status" value="1"/>
</dbReference>
<dbReference type="InterPro" id="IPR036259">
    <property type="entry name" value="MFS_trans_sf"/>
</dbReference>
<feature type="transmembrane region" description="Helical" evidence="6">
    <location>
        <begin position="248"/>
        <end position="269"/>
    </location>
</feature>
<dbReference type="InterPro" id="IPR011701">
    <property type="entry name" value="MFS"/>
</dbReference>
<feature type="transmembrane region" description="Helical" evidence="6">
    <location>
        <begin position="151"/>
        <end position="176"/>
    </location>
</feature>
<dbReference type="AlphaFoldDB" id="A0A7K1KZ28"/>
<evidence type="ECO:0000259" key="7">
    <source>
        <dbReference type="PROSITE" id="PS50850"/>
    </source>
</evidence>
<reference evidence="8 9" key="1">
    <citation type="submission" date="2019-11" db="EMBL/GenBank/DDBJ databases">
        <authorList>
            <person name="Cao P."/>
        </authorList>
    </citation>
    <scope>NUCLEOTIDE SEQUENCE [LARGE SCALE GENOMIC DNA]</scope>
    <source>
        <strain evidence="8 9">NEAU-AAG5</strain>
    </source>
</reference>
<feature type="transmembrane region" description="Helical" evidence="6">
    <location>
        <begin position="329"/>
        <end position="346"/>
    </location>
</feature>
<dbReference type="GO" id="GO:0005886">
    <property type="term" value="C:plasma membrane"/>
    <property type="evidence" value="ECO:0007669"/>
    <property type="project" value="UniProtKB-SubCell"/>
</dbReference>
<gene>
    <name evidence="8" type="ORF">GNZ18_11310</name>
</gene>
<sequence>MTRMTQTTDPPGIVPDRGTRSGPGGLMLALILLGQFMAILDVNIVNVALPTMRADLHASGAGIQLIVAGYVISYAVLLITGARIGDIIGHGRAYHLGLAVFTVTSLACGLAPSTWTLVAFRFLQGVGAALMTPQVMSMIQRNYAGAARARALGFYTAIIAGGVVIGQVAGGLLVSADLFGSGWRTVFLVNVPIGVALLLAGPRVLPRPEPSREGGSVVRALDLPGLATLIPAVLLLVVPLILGHEFGWPLWGWVSLAASAVFLGAFVAVERGVASRGLRPLISGRVLRAPKLPVACAVLVFGPGTWGSFLFTTTLHLQGDLDMSPLESGLAFVPCVAAFGAVGLTWQRLPARWHRPAIPIGFTIAALGYLCVGPLAGGGVAYELLTAAIGFGLGVLPIGMTVALSNVPAEDASDASGLLLTLMQLGQVVGVATVGTLFLTLTEDSGSTRHAEYGTGWALAGSILIGIVLGIILARGRTDRPARPAPAAEGPAVDLAR</sequence>
<feature type="region of interest" description="Disordered" evidence="5">
    <location>
        <begin position="1"/>
        <end position="20"/>
    </location>
</feature>
<keyword evidence="4 6" id="KW-0472">Membrane</keyword>
<dbReference type="Pfam" id="PF07690">
    <property type="entry name" value="MFS_1"/>
    <property type="match status" value="1"/>
</dbReference>
<dbReference type="Gene3D" id="1.20.1720.10">
    <property type="entry name" value="Multidrug resistance protein D"/>
    <property type="match status" value="1"/>
</dbReference>
<dbReference type="Gene3D" id="1.20.1250.20">
    <property type="entry name" value="MFS general substrate transporter like domains"/>
    <property type="match status" value="1"/>
</dbReference>
<keyword evidence="3 6" id="KW-1133">Transmembrane helix</keyword>
<keyword evidence="9" id="KW-1185">Reference proteome</keyword>
<dbReference type="EMBL" id="WOFH01000004">
    <property type="protein sequence ID" value="MUN37186.1"/>
    <property type="molecule type" value="Genomic_DNA"/>
</dbReference>
<dbReference type="PROSITE" id="PS50850">
    <property type="entry name" value="MFS"/>
    <property type="match status" value="1"/>
</dbReference>
<feature type="transmembrane region" description="Helical" evidence="6">
    <location>
        <begin position="358"/>
        <end position="378"/>
    </location>
</feature>
<proteinExistence type="predicted"/>
<feature type="domain" description="Major facilitator superfamily (MFS) profile" evidence="7">
    <location>
        <begin position="27"/>
        <end position="478"/>
    </location>
</feature>
<comment type="caution">
    <text evidence="8">The sequence shown here is derived from an EMBL/GenBank/DDBJ whole genome shotgun (WGS) entry which is preliminary data.</text>
</comment>
<accession>A0A7K1KZ28</accession>
<evidence type="ECO:0000256" key="3">
    <source>
        <dbReference type="ARBA" id="ARBA00022989"/>
    </source>
</evidence>
<evidence type="ECO:0000256" key="1">
    <source>
        <dbReference type="ARBA" id="ARBA00004651"/>
    </source>
</evidence>
<evidence type="ECO:0000313" key="9">
    <source>
        <dbReference type="Proteomes" id="UP000432015"/>
    </source>
</evidence>
<feature type="transmembrane region" description="Helical" evidence="6">
    <location>
        <begin position="118"/>
        <end position="139"/>
    </location>
</feature>
<feature type="transmembrane region" description="Helical" evidence="6">
    <location>
        <begin position="26"/>
        <end position="49"/>
    </location>
</feature>
<dbReference type="InterPro" id="IPR020846">
    <property type="entry name" value="MFS_dom"/>
</dbReference>
<feature type="transmembrane region" description="Helical" evidence="6">
    <location>
        <begin position="221"/>
        <end position="242"/>
    </location>
</feature>
<name>A0A7K1KZ28_9ACTN</name>
<feature type="transmembrane region" description="Helical" evidence="6">
    <location>
        <begin position="182"/>
        <end position="200"/>
    </location>
</feature>
<evidence type="ECO:0000313" key="8">
    <source>
        <dbReference type="EMBL" id="MUN37186.1"/>
    </source>
</evidence>
<feature type="transmembrane region" description="Helical" evidence="6">
    <location>
        <begin position="384"/>
        <end position="405"/>
    </location>
</feature>
<dbReference type="SUPFAM" id="SSF103473">
    <property type="entry name" value="MFS general substrate transporter"/>
    <property type="match status" value="2"/>
</dbReference>
<dbReference type="GO" id="GO:0022857">
    <property type="term" value="F:transmembrane transporter activity"/>
    <property type="evidence" value="ECO:0007669"/>
    <property type="project" value="InterPro"/>
</dbReference>
<feature type="transmembrane region" description="Helical" evidence="6">
    <location>
        <begin position="453"/>
        <end position="474"/>
    </location>
</feature>
<dbReference type="CDD" id="cd17321">
    <property type="entry name" value="MFS_MMR_MDR_like"/>
    <property type="match status" value="1"/>
</dbReference>
<evidence type="ECO:0000256" key="2">
    <source>
        <dbReference type="ARBA" id="ARBA00022692"/>
    </source>
</evidence>
<dbReference type="PANTHER" id="PTHR42718:SF39">
    <property type="entry name" value="ACTINORHODIN TRANSPORTER-RELATED"/>
    <property type="match status" value="1"/>
</dbReference>
<evidence type="ECO:0000256" key="6">
    <source>
        <dbReference type="SAM" id="Phobius"/>
    </source>
</evidence>
<comment type="subcellular location">
    <subcellularLocation>
        <location evidence="1">Cell membrane</location>
        <topology evidence="1">Multi-pass membrane protein</topology>
    </subcellularLocation>
</comment>
<evidence type="ECO:0000256" key="4">
    <source>
        <dbReference type="ARBA" id="ARBA00023136"/>
    </source>
</evidence>
<feature type="transmembrane region" description="Helical" evidence="6">
    <location>
        <begin position="290"/>
        <end position="309"/>
    </location>
</feature>
<protein>
    <submittedName>
        <fullName evidence="8">MFS transporter</fullName>
    </submittedName>
</protein>